<dbReference type="PANTHER" id="PTHR33495:SF2">
    <property type="entry name" value="ANTI-SIGMA FACTOR ANTAGONIST TM_1081-RELATED"/>
    <property type="match status" value="1"/>
</dbReference>
<name>A0ABV1W529_9ACTN</name>
<feature type="region of interest" description="Disordered" evidence="3">
    <location>
        <begin position="113"/>
        <end position="135"/>
    </location>
</feature>
<dbReference type="PROSITE" id="PS50801">
    <property type="entry name" value="STAS"/>
    <property type="match status" value="1"/>
</dbReference>
<sequence length="135" mass="14758">MALFLASHWENGWAVMEIRGVLDTTTAQELRDFVAAVTAKHKNPLNLIADLSELTYTDSDALHPLMSARALLDEDGGELRLVCPEGRVERILEASGLAEILPIYPSLEAALTARQADPADRTHTSSGDRPGHRRS</sequence>
<evidence type="ECO:0000259" key="4">
    <source>
        <dbReference type="PROSITE" id="PS50801"/>
    </source>
</evidence>
<protein>
    <recommendedName>
        <fullName evidence="2">Anti-sigma factor antagonist</fullName>
    </recommendedName>
</protein>
<dbReference type="NCBIfam" id="TIGR00377">
    <property type="entry name" value="ant_ant_sig"/>
    <property type="match status" value="1"/>
</dbReference>
<comment type="similarity">
    <text evidence="1 2">Belongs to the anti-sigma-factor antagonist family.</text>
</comment>
<proteinExistence type="inferred from homology"/>
<feature type="domain" description="STAS" evidence="4">
    <location>
        <begin position="11"/>
        <end position="114"/>
    </location>
</feature>
<gene>
    <name evidence="5" type="ORF">ABT317_20385</name>
</gene>
<dbReference type="Gene3D" id="3.30.750.24">
    <property type="entry name" value="STAS domain"/>
    <property type="match status" value="1"/>
</dbReference>
<dbReference type="RefSeq" id="WP_158103851.1">
    <property type="nucleotide sequence ID" value="NZ_MUBM01000085.1"/>
</dbReference>
<reference evidence="5 6" key="1">
    <citation type="submission" date="2024-06" db="EMBL/GenBank/DDBJ databases">
        <title>The Natural Products Discovery Center: Release of the First 8490 Sequenced Strains for Exploring Actinobacteria Biosynthetic Diversity.</title>
        <authorList>
            <person name="Kalkreuter E."/>
            <person name="Kautsar S.A."/>
            <person name="Yang D."/>
            <person name="Bader C.D."/>
            <person name="Teijaro C.N."/>
            <person name="Fluegel L."/>
            <person name="Davis C.M."/>
            <person name="Simpson J.R."/>
            <person name="Lauterbach L."/>
            <person name="Steele A.D."/>
            <person name="Gui C."/>
            <person name="Meng S."/>
            <person name="Li G."/>
            <person name="Viehrig K."/>
            <person name="Ye F."/>
            <person name="Su P."/>
            <person name="Kiefer A.F."/>
            <person name="Nichols A."/>
            <person name="Cepeda A.J."/>
            <person name="Yan W."/>
            <person name="Fan B."/>
            <person name="Jiang Y."/>
            <person name="Adhikari A."/>
            <person name="Zheng C.-J."/>
            <person name="Schuster L."/>
            <person name="Cowan T.M."/>
            <person name="Smanski M.J."/>
            <person name="Chevrette M.G."/>
            <person name="De Carvalho L.P.S."/>
            <person name="Shen B."/>
        </authorList>
    </citation>
    <scope>NUCLEOTIDE SEQUENCE [LARGE SCALE GENOMIC DNA]</scope>
    <source>
        <strain evidence="5 6">NPDC000634</strain>
    </source>
</reference>
<evidence type="ECO:0000256" key="3">
    <source>
        <dbReference type="SAM" id="MobiDB-lite"/>
    </source>
</evidence>
<evidence type="ECO:0000313" key="5">
    <source>
        <dbReference type="EMBL" id="MER6979279.1"/>
    </source>
</evidence>
<dbReference type="PANTHER" id="PTHR33495">
    <property type="entry name" value="ANTI-SIGMA FACTOR ANTAGONIST TM_1081-RELATED-RELATED"/>
    <property type="match status" value="1"/>
</dbReference>
<keyword evidence="6" id="KW-1185">Reference proteome</keyword>
<dbReference type="Pfam" id="PF01740">
    <property type="entry name" value="STAS"/>
    <property type="match status" value="1"/>
</dbReference>
<evidence type="ECO:0000256" key="1">
    <source>
        <dbReference type="ARBA" id="ARBA00009013"/>
    </source>
</evidence>
<dbReference type="EMBL" id="JBEPCU010000346">
    <property type="protein sequence ID" value="MER6979279.1"/>
    <property type="molecule type" value="Genomic_DNA"/>
</dbReference>
<accession>A0ABV1W529</accession>
<dbReference type="CDD" id="cd07043">
    <property type="entry name" value="STAS_anti-anti-sigma_factors"/>
    <property type="match status" value="1"/>
</dbReference>
<dbReference type="InterPro" id="IPR036513">
    <property type="entry name" value="STAS_dom_sf"/>
</dbReference>
<organism evidence="5 6">
    <name type="scientific">Streptomyces carpinensis</name>
    <dbReference type="NCBI Taxonomy" id="66369"/>
    <lineage>
        <taxon>Bacteria</taxon>
        <taxon>Bacillati</taxon>
        <taxon>Actinomycetota</taxon>
        <taxon>Actinomycetes</taxon>
        <taxon>Kitasatosporales</taxon>
        <taxon>Streptomycetaceae</taxon>
        <taxon>Streptomyces</taxon>
    </lineage>
</organism>
<comment type="caution">
    <text evidence="5">The sequence shown here is derived from an EMBL/GenBank/DDBJ whole genome shotgun (WGS) entry which is preliminary data.</text>
</comment>
<evidence type="ECO:0000313" key="6">
    <source>
        <dbReference type="Proteomes" id="UP001458415"/>
    </source>
</evidence>
<dbReference type="InterPro" id="IPR002645">
    <property type="entry name" value="STAS_dom"/>
</dbReference>
<dbReference type="InterPro" id="IPR003658">
    <property type="entry name" value="Anti-sigma_ant"/>
</dbReference>
<dbReference type="Proteomes" id="UP001458415">
    <property type="component" value="Unassembled WGS sequence"/>
</dbReference>
<evidence type="ECO:0000256" key="2">
    <source>
        <dbReference type="RuleBase" id="RU003749"/>
    </source>
</evidence>
<dbReference type="SUPFAM" id="SSF52091">
    <property type="entry name" value="SpoIIaa-like"/>
    <property type="match status" value="1"/>
</dbReference>